<accession>F6FGD0</accession>
<reference evidence="1 2" key="1">
    <citation type="journal article" date="2011" name="J. Bacteriol.">
        <title>Complete genome sequences of two hemotropic Mycoplasmas, Mycoplasma haemofelis strain Ohio2 and Mycoplasma suis strain Illinois.</title>
        <authorList>
            <person name="Messick J.B."/>
            <person name="Santos A.P."/>
            <person name="Guimaraes A.M."/>
        </authorList>
    </citation>
    <scope>NUCLEOTIDE SEQUENCE [LARGE SCALE GENOMIC DNA]</scope>
    <source>
        <strain evidence="1 2">Ohio2</strain>
    </source>
</reference>
<proteinExistence type="predicted"/>
<dbReference type="STRING" id="859194.MHF_0225"/>
<name>F6FGD0_MYCHI</name>
<dbReference type="AlphaFoldDB" id="F6FGD0"/>
<evidence type="ECO:0000313" key="1">
    <source>
        <dbReference type="EMBL" id="AEG72520.1"/>
    </source>
</evidence>
<dbReference type="BioCyc" id="MHAE859194:G1GR7-222-MONOMER"/>
<dbReference type="Proteomes" id="UP000007952">
    <property type="component" value="Chromosome"/>
</dbReference>
<dbReference type="KEGG" id="mhf:MHF_0225"/>
<organism evidence="1 2">
    <name type="scientific">Mycoplasma haemofelis (strain Ohio2)</name>
    <dbReference type="NCBI Taxonomy" id="859194"/>
    <lineage>
        <taxon>Bacteria</taxon>
        <taxon>Bacillati</taxon>
        <taxon>Mycoplasmatota</taxon>
        <taxon>Mollicutes</taxon>
        <taxon>Mycoplasmataceae</taxon>
        <taxon>Mycoplasma</taxon>
    </lineage>
</organism>
<evidence type="ECO:0000313" key="2">
    <source>
        <dbReference type="Proteomes" id="UP000007952"/>
    </source>
</evidence>
<sequence length="221" mass="24171">MTSAAKIAAGLTGVTGTAGMGVGGLYLSSKEDIFSKVKDDVLGTESEFDASWKAQFKKLSSDENVPEDLKKLKSITGDKEQVAAIKGWCSSAYKTTYKSAFSSEQENLLKVVKKYCIQSLSEKLTDLISGNSGAKVLSTEGETDKTDFTNNYKTLKDHKNTNSEKLDSSFISFNHSTAENDATTKWSELRDWCKGALTKSFKGESSDLFKTTKKFCIKPAQ</sequence>
<gene>
    <name evidence="1" type="ordered locus">MHF_0225</name>
</gene>
<reference key="2">
    <citation type="submission" date="2011-05" db="EMBL/GenBank/DDBJ databases">
        <title>The Genome of Mycoplasma haemofelis Strain Ohio2, a pathogenic hemoplasma of the cat.</title>
        <authorList>
            <person name="Santos A.P."/>
            <person name="Guimaraes A.M.S."/>
            <person name="SanMiguel P.J."/>
            <person name="Martin S.W."/>
            <person name="Messick J.B."/>
        </authorList>
    </citation>
    <scope>NUCLEOTIDE SEQUENCE</scope>
    <source>
        <strain>Ohio2</strain>
    </source>
</reference>
<dbReference type="HOGENOM" id="CLU_087258_1_0_14"/>
<protein>
    <submittedName>
        <fullName evidence="1">Uncharacterized protein</fullName>
    </submittedName>
</protein>
<dbReference type="EMBL" id="CP002808">
    <property type="protein sequence ID" value="AEG72520.1"/>
    <property type="molecule type" value="Genomic_DNA"/>
</dbReference>